<sequence>MAADFDSEMGSKNKKRKLKKKTTHGALKVECTILHIPYTRGSNSYAFNLFICNFLINTYYGIITIGGCFLLIFLLCLRAIHMISTVCVRCYSVFFSSYYCVFYCLVLAVSFTTHNECCFKYISYFFAF</sequence>
<evidence type="ECO:0000313" key="2">
    <source>
        <dbReference type="EnsemblMetazoa" id="AQUA014748-PA"/>
    </source>
</evidence>
<proteinExistence type="predicted"/>
<feature type="transmembrane region" description="Helical" evidence="1">
    <location>
        <begin position="92"/>
        <end position="111"/>
    </location>
</feature>
<accession>A0A182XSD5</accession>
<keyword evidence="1" id="KW-0472">Membrane</keyword>
<keyword evidence="3" id="KW-1185">Reference proteome</keyword>
<evidence type="ECO:0000313" key="3">
    <source>
        <dbReference type="Proteomes" id="UP000076407"/>
    </source>
</evidence>
<feature type="transmembrane region" description="Helical" evidence="1">
    <location>
        <begin position="59"/>
        <end position="80"/>
    </location>
</feature>
<organism evidence="2 3">
    <name type="scientific">Anopheles quadriannulatus</name>
    <name type="common">Mosquito</name>
    <dbReference type="NCBI Taxonomy" id="34691"/>
    <lineage>
        <taxon>Eukaryota</taxon>
        <taxon>Metazoa</taxon>
        <taxon>Ecdysozoa</taxon>
        <taxon>Arthropoda</taxon>
        <taxon>Hexapoda</taxon>
        <taxon>Insecta</taxon>
        <taxon>Pterygota</taxon>
        <taxon>Neoptera</taxon>
        <taxon>Endopterygota</taxon>
        <taxon>Diptera</taxon>
        <taxon>Nematocera</taxon>
        <taxon>Culicoidea</taxon>
        <taxon>Culicidae</taxon>
        <taxon>Anophelinae</taxon>
        <taxon>Anopheles</taxon>
    </lineage>
</organism>
<keyword evidence="1" id="KW-1133">Transmembrane helix</keyword>
<protein>
    <submittedName>
        <fullName evidence="2">Uncharacterized protein</fullName>
    </submittedName>
</protein>
<dbReference type="EnsemblMetazoa" id="AQUA014748-RA">
    <property type="protein sequence ID" value="AQUA014748-PA"/>
    <property type="gene ID" value="AQUA014748"/>
</dbReference>
<reference evidence="2" key="1">
    <citation type="submission" date="2020-05" db="UniProtKB">
        <authorList>
            <consortium name="EnsemblMetazoa"/>
        </authorList>
    </citation>
    <scope>IDENTIFICATION</scope>
    <source>
        <strain evidence="2">SANGQUA</strain>
    </source>
</reference>
<evidence type="ECO:0000256" key="1">
    <source>
        <dbReference type="SAM" id="Phobius"/>
    </source>
</evidence>
<name>A0A182XSD5_ANOQN</name>
<dbReference type="AlphaFoldDB" id="A0A182XSD5"/>
<dbReference type="Proteomes" id="UP000076407">
    <property type="component" value="Unassembled WGS sequence"/>
</dbReference>
<dbReference type="VEuPathDB" id="VectorBase:AQUA014748"/>
<keyword evidence="1" id="KW-0812">Transmembrane</keyword>